<dbReference type="Gramene" id="OE9A075272T1">
    <property type="protein sequence ID" value="OE9A075272C1"/>
    <property type="gene ID" value="OE9A075272"/>
</dbReference>
<protein>
    <submittedName>
        <fullName evidence="1">Uncharacterized protein</fullName>
    </submittedName>
</protein>
<evidence type="ECO:0000313" key="1">
    <source>
        <dbReference type="EMBL" id="CAA2940067.1"/>
    </source>
</evidence>
<gene>
    <name evidence="1" type="ORF">OLEA9_A075272</name>
</gene>
<organism evidence="1 2">
    <name type="scientific">Olea europaea subsp. europaea</name>
    <dbReference type="NCBI Taxonomy" id="158383"/>
    <lineage>
        <taxon>Eukaryota</taxon>
        <taxon>Viridiplantae</taxon>
        <taxon>Streptophyta</taxon>
        <taxon>Embryophyta</taxon>
        <taxon>Tracheophyta</taxon>
        <taxon>Spermatophyta</taxon>
        <taxon>Magnoliopsida</taxon>
        <taxon>eudicotyledons</taxon>
        <taxon>Gunneridae</taxon>
        <taxon>Pentapetalae</taxon>
        <taxon>asterids</taxon>
        <taxon>lamiids</taxon>
        <taxon>Lamiales</taxon>
        <taxon>Oleaceae</taxon>
        <taxon>Oleeae</taxon>
        <taxon>Olea</taxon>
    </lineage>
</organism>
<dbReference type="AlphaFoldDB" id="A0A8S0PEW8"/>
<dbReference type="Proteomes" id="UP000594638">
    <property type="component" value="Unassembled WGS sequence"/>
</dbReference>
<evidence type="ECO:0000313" key="2">
    <source>
        <dbReference type="Proteomes" id="UP000594638"/>
    </source>
</evidence>
<accession>A0A8S0PEW8</accession>
<name>A0A8S0PEW8_OLEEU</name>
<sequence>MARKPVLTSRHEQNLQISACTLLPPPVVELLIHQYPLAMGSCKPLSVKLDNKHDNPQRITRLAVKDRFTALQHLGLKTLETEVEKQALSQWVEDLPEILSWYPYSIQDCF</sequence>
<comment type="caution">
    <text evidence="1">The sequence shown here is derived from an EMBL/GenBank/DDBJ whole genome shotgun (WGS) entry which is preliminary data.</text>
</comment>
<proteinExistence type="predicted"/>
<keyword evidence="2" id="KW-1185">Reference proteome</keyword>
<dbReference type="EMBL" id="CACTIH010000045">
    <property type="protein sequence ID" value="CAA2940067.1"/>
    <property type="molecule type" value="Genomic_DNA"/>
</dbReference>
<reference evidence="1 2" key="1">
    <citation type="submission" date="2019-12" db="EMBL/GenBank/DDBJ databases">
        <authorList>
            <person name="Alioto T."/>
            <person name="Alioto T."/>
            <person name="Gomez Garrido J."/>
        </authorList>
    </citation>
    <scope>NUCLEOTIDE SEQUENCE [LARGE SCALE GENOMIC DNA]</scope>
</reference>